<dbReference type="Pfam" id="PF16720">
    <property type="entry name" value="Albumin_I_a"/>
    <property type="match status" value="1"/>
</dbReference>
<feature type="domain" description="Albumin I chain a" evidence="4">
    <location>
        <begin position="71"/>
        <end position="107"/>
    </location>
</feature>
<evidence type="ECO:0000256" key="3">
    <source>
        <dbReference type="SAM" id="SignalP"/>
    </source>
</evidence>
<sequence>MAYVRLAPLALFLLATSLMFSTKRINAEVCPAGPCSPLDILPCGSPKCSCVPHPFLHSSEVASFAKMVDKHLSLCQSHDECMKKGSGNFCARYSNPRMAYGLCINSEVLKAS</sequence>
<dbReference type="AlphaFoldDB" id="A0A371H380"/>
<protein>
    <recommendedName>
        <fullName evidence="4">Albumin I chain a domain-containing protein</fullName>
    </recommendedName>
</protein>
<comment type="caution">
    <text evidence="5">The sequence shown here is derived from an EMBL/GenBank/DDBJ whole genome shotgun (WGS) entry which is preliminary data.</text>
</comment>
<keyword evidence="1" id="KW-0960">Knottin</keyword>
<keyword evidence="6" id="KW-1185">Reference proteome</keyword>
<dbReference type="EMBL" id="QJKJ01003736">
    <property type="protein sequence ID" value="RDX97116.1"/>
    <property type="molecule type" value="Genomic_DNA"/>
</dbReference>
<proteinExistence type="predicted"/>
<dbReference type="Proteomes" id="UP000257109">
    <property type="component" value="Unassembled WGS sequence"/>
</dbReference>
<name>A0A371H380_MUCPR</name>
<evidence type="ECO:0000256" key="1">
    <source>
        <dbReference type="ARBA" id="ARBA00022854"/>
    </source>
</evidence>
<dbReference type="STRING" id="157652.A0A371H380"/>
<feature type="signal peptide" evidence="3">
    <location>
        <begin position="1"/>
        <end position="27"/>
    </location>
</feature>
<dbReference type="InterPro" id="IPR032000">
    <property type="entry name" value="Albumin_I_a"/>
</dbReference>
<evidence type="ECO:0000259" key="4">
    <source>
        <dbReference type="Pfam" id="PF16720"/>
    </source>
</evidence>
<feature type="chain" id="PRO_5016802470" description="Albumin I chain a domain-containing protein" evidence="3">
    <location>
        <begin position="28"/>
        <end position="112"/>
    </location>
</feature>
<feature type="non-terminal residue" evidence="5">
    <location>
        <position position="1"/>
    </location>
</feature>
<reference evidence="5" key="1">
    <citation type="submission" date="2018-05" db="EMBL/GenBank/DDBJ databases">
        <title>Draft genome of Mucuna pruriens seed.</title>
        <authorList>
            <person name="Nnadi N.E."/>
            <person name="Vos R."/>
            <person name="Hasami M.H."/>
            <person name="Devisetty U.K."/>
            <person name="Aguiy J.C."/>
        </authorList>
    </citation>
    <scope>NUCLEOTIDE SEQUENCE [LARGE SCALE GENOMIC DNA]</scope>
    <source>
        <strain evidence="5">JCA_2017</strain>
    </source>
</reference>
<evidence type="ECO:0000313" key="5">
    <source>
        <dbReference type="EMBL" id="RDX97116.1"/>
    </source>
</evidence>
<keyword evidence="3" id="KW-0732">Signal</keyword>
<evidence type="ECO:0000313" key="6">
    <source>
        <dbReference type="Proteomes" id="UP000257109"/>
    </source>
</evidence>
<evidence type="ECO:0000256" key="2">
    <source>
        <dbReference type="ARBA" id="ARBA00023157"/>
    </source>
</evidence>
<keyword evidence="2" id="KW-1015">Disulfide bond</keyword>
<gene>
    <name evidence="5" type="ORF">CR513_20165</name>
</gene>
<accession>A0A371H380</accession>
<organism evidence="5 6">
    <name type="scientific">Mucuna pruriens</name>
    <name type="common">Velvet bean</name>
    <name type="synonym">Dolichos pruriens</name>
    <dbReference type="NCBI Taxonomy" id="157652"/>
    <lineage>
        <taxon>Eukaryota</taxon>
        <taxon>Viridiplantae</taxon>
        <taxon>Streptophyta</taxon>
        <taxon>Embryophyta</taxon>
        <taxon>Tracheophyta</taxon>
        <taxon>Spermatophyta</taxon>
        <taxon>Magnoliopsida</taxon>
        <taxon>eudicotyledons</taxon>
        <taxon>Gunneridae</taxon>
        <taxon>Pentapetalae</taxon>
        <taxon>rosids</taxon>
        <taxon>fabids</taxon>
        <taxon>Fabales</taxon>
        <taxon>Fabaceae</taxon>
        <taxon>Papilionoideae</taxon>
        <taxon>50 kb inversion clade</taxon>
        <taxon>NPAAA clade</taxon>
        <taxon>indigoferoid/millettioid clade</taxon>
        <taxon>Phaseoleae</taxon>
        <taxon>Mucuna</taxon>
    </lineage>
</organism>